<feature type="transmembrane region" description="Helical" evidence="1">
    <location>
        <begin position="7"/>
        <end position="23"/>
    </location>
</feature>
<dbReference type="AlphaFoldDB" id="A0A1J5QCM9"/>
<proteinExistence type="predicted"/>
<accession>A0A1J5QCM9</accession>
<feature type="domain" description="Inner membrane component" evidence="2">
    <location>
        <begin position="4"/>
        <end position="54"/>
    </location>
</feature>
<dbReference type="PANTHER" id="PTHR42903">
    <property type="entry name" value="INNER MEMBRANE PROTEIN YCCF"/>
    <property type="match status" value="1"/>
</dbReference>
<keyword evidence="1" id="KW-0812">Transmembrane</keyword>
<reference evidence="3" key="1">
    <citation type="submission" date="2016-10" db="EMBL/GenBank/DDBJ databases">
        <title>Sequence of Gallionella enrichment culture.</title>
        <authorList>
            <person name="Poehlein A."/>
            <person name="Muehling M."/>
            <person name="Daniel R."/>
        </authorList>
    </citation>
    <scope>NUCLEOTIDE SEQUENCE</scope>
</reference>
<feature type="transmembrane region" description="Helical" evidence="1">
    <location>
        <begin position="62"/>
        <end position="83"/>
    </location>
</feature>
<dbReference type="NCBIfam" id="NF008740">
    <property type="entry name" value="PRK11770.1-2"/>
    <property type="match status" value="1"/>
</dbReference>
<comment type="caution">
    <text evidence="3">The sequence shown here is derived from an EMBL/GenBank/DDBJ whole genome shotgun (WGS) entry which is preliminary data.</text>
</comment>
<evidence type="ECO:0000259" key="2">
    <source>
        <dbReference type="Pfam" id="PF03733"/>
    </source>
</evidence>
<dbReference type="PIRSF" id="PIRSF028777">
    <property type="entry name" value="UCP028777"/>
    <property type="match status" value="1"/>
</dbReference>
<sequence>MRLIGNILWFVLGGFVMGLAWWFTALLCAITIIGIPWAIAAFRIGTFSFWPFGRMIADKPDGAVGATFSALGDLVWALLFGWWLALGHLASAVLCAITIIGIPFALQHIKLAGLAFFPYGKQIVRIGP</sequence>
<organism evidence="3">
    <name type="scientific">mine drainage metagenome</name>
    <dbReference type="NCBI Taxonomy" id="410659"/>
    <lineage>
        <taxon>unclassified sequences</taxon>
        <taxon>metagenomes</taxon>
        <taxon>ecological metagenomes</taxon>
    </lineage>
</organism>
<dbReference type="InterPro" id="IPR052937">
    <property type="entry name" value="Inner_membrane_protein"/>
</dbReference>
<dbReference type="PANTHER" id="PTHR42903:SF1">
    <property type="entry name" value="INNER MEMBRANE PROTEIN YCCF"/>
    <property type="match status" value="1"/>
</dbReference>
<dbReference type="Pfam" id="PF03733">
    <property type="entry name" value="YccF"/>
    <property type="match status" value="2"/>
</dbReference>
<feature type="domain" description="Inner membrane component" evidence="2">
    <location>
        <begin position="72"/>
        <end position="121"/>
    </location>
</feature>
<gene>
    <name evidence="3" type="primary">yccF_6</name>
    <name evidence="3" type="ORF">GALL_430900</name>
</gene>
<feature type="transmembrane region" description="Helical" evidence="1">
    <location>
        <begin position="29"/>
        <end position="50"/>
    </location>
</feature>
<dbReference type="InterPro" id="IPR005185">
    <property type="entry name" value="YccF"/>
</dbReference>
<dbReference type="EMBL" id="MLJW01002229">
    <property type="protein sequence ID" value="OIQ75243.1"/>
    <property type="molecule type" value="Genomic_DNA"/>
</dbReference>
<dbReference type="GO" id="GO:0005886">
    <property type="term" value="C:plasma membrane"/>
    <property type="evidence" value="ECO:0007669"/>
    <property type="project" value="TreeGrafter"/>
</dbReference>
<keyword evidence="1" id="KW-1133">Transmembrane helix</keyword>
<keyword evidence="1" id="KW-0472">Membrane</keyword>
<protein>
    <submittedName>
        <fullName evidence="3">Inner membrane protein YccF</fullName>
    </submittedName>
</protein>
<evidence type="ECO:0000256" key="1">
    <source>
        <dbReference type="SAM" id="Phobius"/>
    </source>
</evidence>
<dbReference type="InterPro" id="IPR031308">
    <property type="entry name" value="UCP028777"/>
</dbReference>
<name>A0A1J5QCM9_9ZZZZ</name>
<dbReference type="NCBIfam" id="NF008741">
    <property type="entry name" value="PRK11770.1-3"/>
    <property type="match status" value="1"/>
</dbReference>
<evidence type="ECO:0000313" key="3">
    <source>
        <dbReference type="EMBL" id="OIQ75243.1"/>
    </source>
</evidence>